<dbReference type="Pfam" id="PF24973">
    <property type="entry name" value="EGF_LMN_ATRN"/>
    <property type="match status" value="2"/>
</dbReference>
<dbReference type="FunFam" id="2.10.25.10:FF:000094">
    <property type="entry name" value="Laminin subunit alpha-2"/>
    <property type="match status" value="1"/>
</dbReference>
<keyword evidence="7" id="KW-0130">Cell adhesion</keyword>
<accession>A0A9Q1C553</accession>
<feature type="disulfide bond" evidence="12">
    <location>
        <begin position="505"/>
        <end position="514"/>
    </location>
</feature>
<dbReference type="PROSITE" id="PS51116">
    <property type="entry name" value="LAMININ_IVB"/>
    <property type="match status" value="1"/>
</dbReference>
<dbReference type="Proteomes" id="UP001152320">
    <property type="component" value="Chromosome 7"/>
</dbReference>
<dbReference type="SMART" id="SM00180">
    <property type="entry name" value="EGF_Lam"/>
    <property type="match status" value="11"/>
</dbReference>
<dbReference type="InterPro" id="IPR013015">
    <property type="entry name" value="Laminin_IV_B"/>
</dbReference>
<feature type="coiled-coil region" evidence="13">
    <location>
        <begin position="1479"/>
        <end position="1506"/>
    </location>
</feature>
<evidence type="ECO:0000259" key="17">
    <source>
        <dbReference type="PROSITE" id="PS51117"/>
    </source>
</evidence>
<dbReference type="FunFam" id="2.10.25.10:FF:000074">
    <property type="entry name" value="Laminin subunit alpha"/>
    <property type="match status" value="1"/>
</dbReference>
<evidence type="ECO:0000256" key="9">
    <source>
        <dbReference type="ARBA" id="ARBA00023157"/>
    </source>
</evidence>
<dbReference type="Gene3D" id="2.60.120.260">
    <property type="entry name" value="Galactose-binding domain-like"/>
    <property type="match status" value="1"/>
</dbReference>
<sequence>MDLQAVRDTLTILGATCKQRKLCLSGMPKKSIAIIFATLISLPYLVLGQQINPGSECERTYANGTTVYLACVGLAEQLYLLRVDPKVEPEYSTCGQEDLDRSIYCTLDFDFRCSICNASNETLAHPPEYMYDPQLSLADPTWWQSISWYDYPIPLEVNITLSLNHTYKLDGDITLTFQSGRPQLMVLEKSSDYGHSWDVYQYFARDCSDFGMVASRPYQLTDPTEIICSEDYSGSLPRSGGEVVFDVVRRYDQALSNNTDFHEFLSITDLRIRLIYPATDGLEWSGQEQNLVKYYYAVSNIEVFLICDCNNHAGFCRESDSGGITCECQHNTVGKNCEQCLPLYNDRPWQMGSIVDVNSQTGPANECKKCNCNGHALSCTYNATLQHGVCNECDHNTTGLFCEICTSGFYPNMSIPIESENRCVECFCNALGTEEGSEACDQLPDNGQVVGQCPCKTNVTGRACDRCIDGFYGLTSGECRECMCDVYGTVNGSMSCDQQTGVCVCKETVTGLSCDQCKDEFFQFPSDVQSNCLPCGCDPGASQSLVCDKESGNCDCRDHLFGLKCHSVETNFFVPSLNYISFDAWSATSSCLTQVDSARNDFTGRGYLRCSGGDVVIFSNISVVETGTSYRSYWPAVRYSYTGTNPWNSIILTVTASHNASVAGNMTLCPYYPEDVVYSASELTFETGSGLAWIAQSHQALYLSPWCIYSAQLTFSSEDMGGDTMDVDSLLFLPVPNNFTVFQLAGLPEQVFFENCLKVSASISSQELSLTDTCASFGFSLMTELFDGALSCNCHPEGSLFAYCLAGGGQCFCKPGVGGRRCDHCLPAFYDFGPEGCTACNCSETNSISQACDYITGQCPCKNGVAEAGQENVQNLIGDLQCGSCLVNHYPSADGEGCLPCNCSQEGSLNLQCDDDGICSCKDTIGGDKCDMCLPGFYAFSADGCLSCDCNDIGSNSEVCHQVDGSCSCKANVVGFKCNLCSPGTFNLQSDNPRGCQECFCFGHSDQCDSAPNFVQETITSNFRLGSLDGWTVLDVTSLDMNSNNVRVSHPPSLPAGEFIYFSAPEKYLGTQIYSYGRSFIINMKLDTGSVSQPEAAFLKITGGTTNQVITYIGDTITPTDQISTFQALLYEDLWLVEGELRSPLSSEFYDILSDISTIQVRASYGVDTVTTFYSIAMETAQYKNSLQLADVLVESVEQCVCDSNTTGNSCQSCISGTFRYNLTGSQYNSCVPCTCNGRAQDCDADTGICLNCRLGTAGDHCEACAANVVGPDCDQCEADHYGFGTDLFDGACAACNCNISGTENTETQCDNESGQCPCKQNYGGRQCERCNYNYYDYEAGCLRCDVCYDSIQDRFTSILLGVEDLTSAVEALQGSGITTTGGSFKSRYEMGYDQFLLLVAETNKVEEELNNFEESVLELNSTMLSILVELDMMVREEVSEIVANQTQTEENIRMAEMAVNNVTLFLQLAYTSLNDGDLQSTTDHLRELTNQLAGCMEELNSTSQEAGLRVSSLTQQVEVIRSLTESALEASGSALQTVQMANSIHDNVTTYLASILAYTTSTSEQIQQLAINANRLKLRANATLLTIQGLVTHVGQQNLTYLEQRVEAVRRGLAETMFISTDVLLQIDTELQDRQALIDQVSNVQIETDILKGESGELTNSIAQLVNRTESANQRAAATLAESNKTFIEAEEQLRVVENFQNISSDSQRQALAASDEIAAVNQEAADAYSLAVRQREQLSLSASFAASGLGNASDAHQLVQEEAREILRLKGDAEMLEKEVASSFNSSEMKIDAIKNINETILQPIGEQCLTHAREVQTLEATASDLASQAEQASVETLNLLQVVNSLLQQLRDINQLENDQLEGLRVRLSQVSSNLTQADYEEAVRLMREAIDEQSGWIETTRLETEDMRSQIDALDSFRVN</sequence>
<dbReference type="OrthoDB" id="9981301at2759"/>
<dbReference type="EMBL" id="JAIZAY010000007">
    <property type="protein sequence ID" value="KAJ8038876.1"/>
    <property type="molecule type" value="Genomic_DNA"/>
</dbReference>
<dbReference type="Pfam" id="PF00055">
    <property type="entry name" value="Laminin_N"/>
    <property type="match status" value="1"/>
</dbReference>
<dbReference type="PROSITE" id="PS51115">
    <property type="entry name" value="LAMININ_IVA"/>
    <property type="match status" value="1"/>
</dbReference>
<dbReference type="Gene3D" id="2.10.25.10">
    <property type="entry name" value="Laminin"/>
    <property type="match status" value="9"/>
</dbReference>
<evidence type="ECO:0000313" key="19">
    <source>
        <dbReference type="Proteomes" id="UP001152320"/>
    </source>
</evidence>
<feature type="domain" description="Laminin EGF-like" evidence="14">
    <location>
        <begin position="482"/>
        <end position="534"/>
    </location>
</feature>
<dbReference type="GO" id="GO:0005604">
    <property type="term" value="C:basement membrane"/>
    <property type="evidence" value="ECO:0007669"/>
    <property type="project" value="UniProtKB-SubCell"/>
</dbReference>
<feature type="coiled-coil region" evidence="13">
    <location>
        <begin position="1818"/>
        <end position="1870"/>
    </location>
</feature>
<evidence type="ECO:0000259" key="15">
    <source>
        <dbReference type="PROSITE" id="PS51115"/>
    </source>
</evidence>
<evidence type="ECO:0000256" key="4">
    <source>
        <dbReference type="ARBA" id="ARBA00022729"/>
    </source>
</evidence>
<keyword evidence="9 12" id="KW-1015">Disulfide bond</keyword>
<keyword evidence="2" id="KW-0964">Secreted</keyword>
<dbReference type="PROSITE" id="PS50027">
    <property type="entry name" value="EGF_LAM_2"/>
    <property type="match status" value="6"/>
</dbReference>
<evidence type="ECO:0000256" key="7">
    <source>
        <dbReference type="ARBA" id="ARBA00022889"/>
    </source>
</evidence>
<protein>
    <submittedName>
        <fullName evidence="18">Laminin subunit beta-1</fullName>
    </submittedName>
</protein>
<keyword evidence="11 12" id="KW-0424">Laminin EGF-like domain</keyword>
<feature type="disulfide bond" evidence="12">
    <location>
        <begin position="1319"/>
        <end position="1328"/>
    </location>
</feature>
<dbReference type="SUPFAM" id="SSF57196">
    <property type="entry name" value="EGF/Laminin"/>
    <property type="match status" value="8"/>
</dbReference>
<feature type="domain" description="Laminin IV type B" evidence="16">
    <location>
        <begin position="560"/>
        <end position="786"/>
    </location>
</feature>
<feature type="disulfide bond" evidence="12">
    <location>
        <begin position="792"/>
        <end position="804"/>
    </location>
</feature>
<dbReference type="Pfam" id="PF00053">
    <property type="entry name" value="EGF_laminin"/>
    <property type="match status" value="10"/>
</dbReference>
<dbReference type="InterPro" id="IPR056863">
    <property type="entry name" value="LMN_ATRN_NET-like_EGF"/>
</dbReference>
<evidence type="ECO:0000259" key="16">
    <source>
        <dbReference type="PROSITE" id="PS51116"/>
    </source>
</evidence>
<comment type="subcellular location">
    <subcellularLocation>
        <location evidence="1">Secreted</location>
        <location evidence="1">Extracellular space</location>
        <location evidence="1">Extracellular matrix</location>
        <location evidence="1">Basement membrane</location>
    </subcellularLocation>
</comment>
<dbReference type="GO" id="GO:0009888">
    <property type="term" value="P:tissue development"/>
    <property type="evidence" value="ECO:0007669"/>
    <property type="project" value="TreeGrafter"/>
</dbReference>
<feature type="domain" description="Laminin EGF-like" evidence="14">
    <location>
        <begin position="792"/>
        <end position="839"/>
    </location>
</feature>
<feature type="disulfide bond" evidence="12">
    <location>
        <begin position="950"/>
        <end position="967"/>
    </location>
</feature>
<feature type="disulfide bond" evidence="12">
    <location>
        <begin position="813"/>
        <end position="822"/>
    </location>
</feature>
<dbReference type="SMART" id="SM00281">
    <property type="entry name" value="LamB"/>
    <property type="match status" value="1"/>
</dbReference>
<dbReference type="PROSITE" id="PS01248">
    <property type="entry name" value="EGF_LAM_1"/>
    <property type="match status" value="5"/>
</dbReference>
<evidence type="ECO:0000259" key="14">
    <source>
        <dbReference type="PROSITE" id="PS50027"/>
    </source>
</evidence>
<evidence type="ECO:0000256" key="12">
    <source>
        <dbReference type="PROSITE-ProRule" id="PRU00460"/>
    </source>
</evidence>
<feature type="domain" description="Laminin EGF-like" evidence="14">
    <location>
        <begin position="1296"/>
        <end position="1344"/>
    </location>
</feature>
<keyword evidence="8 13" id="KW-0175">Coiled coil</keyword>
<evidence type="ECO:0000256" key="6">
    <source>
        <dbReference type="ARBA" id="ARBA00022869"/>
    </source>
</evidence>
<evidence type="ECO:0000256" key="8">
    <source>
        <dbReference type="ARBA" id="ARBA00023054"/>
    </source>
</evidence>
<keyword evidence="3" id="KW-0272">Extracellular matrix</keyword>
<dbReference type="FunFam" id="2.10.25.10:FF:000407">
    <property type="entry name" value="Laminin subunit alpha-3"/>
    <property type="match status" value="1"/>
</dbReference>
<evidence type="ECO:0000256" key="3">
    <source>
        <dbReference type="ARBA" id="ARBA00022530"/>
    </source>
</evidence>
<feature type="disulfide bond" evidence="12">
    <location>
        <begin position="969"/>
        <end position="978"/>
    </location>
</feature>
<feature type="domain" description="Laminin IV type A" evidence="15">
    <location>
        <begin position="1026"/>
        <end position="1199"/>
    </location>
</feature>
<keyword evidence="10" id="KW-0325">Glycoprotein</keyword>
<dbReference type="FunFam" id="2.10.25.10:FF:000188">
    <property type="entry name" value="Laminin subunit gamma 2"/>
    <property type="match status" value="1"/>
</dbReference>
<feature type="disulfide bond" evidence="12">
    <location>
        <begin position="948"/>
        <end position="960"/>
    </location>
</feature>
<name>A0A9Q1C553_HOLLE</name>
<dbReference type="InterPro" id="IPR050440">
    <property type="entry name" value="Laminin/Netrin_ECM"/>
</dbReference>
<proteinExistence type="predicted"/>
<evidence type="ECO:0000256" key="5">
    <source>
        <dbReference type="ARBA" id="ARBA00022737"/>
    </source>
</evidence>
<dbReference type="GO" id="GO:0007155">
    <property type="term" value="P:cell adhesion"/>
    <property type="evidence" value="ECO:0007669"/>
    <property type="project" value="UniProtKB-KW"/>
</dbReference>
<dbReference type="FunFam" id="2.10.25.10:FF:000090">
    <property type="entry name" value="laminin subunit alpha"/>
    <property type="match status" value="1"/>
</dbReference>
<dbReference type="PANTHER" id="PTHR10574">
    <property type="entry name" value="NETRIN/LAMININ-RELATED"/>
    <property type="match status" value="1"/>
</dbReference>
<reference evidence="18" key="1">
    <citation type="submission" date="2021-10" db="EMBL/GenBank/DDBJ databases">
        <title>Tropical sea cucumber genome reveals ecological adaptation and Cuvierian tubules defense mechanism.</title>
        <authorList>
            <person name="Chen T."/>
        </authorList>
    </citation>
    <scope>NUCLEOTIDE SEQUENCE</scope>
    <source>
        <strain evidence="18">Nanhai2018</strain>
        <tissue evidence="18">Muscle</tissue>
    </source>
</reference>
<keyword evidence="4" id="KW-0732">Signal</keyword>
<feature type="domain" description="Laminin N-terminal" evidence="17">
    <location>
        <begin position="67"/>
        <end position="306"/>
    </location>
</feature>
<feature type="disulfide bond" evidence="12">
    <location>
        <begin position="794"/>
        <end position="811"/>
    </location>
</feature>
<evidence type="ECO:0000256" key="2">
    <source>
        <dbReference type="ARBA" id="ARBA00022525"/>
    </source>
</evidence>
<organism evidence="18 19">
    <name type="scientific">Holothuria leucospilota</name>
    <name type="common">Black long sea cucumber</name>
    <name type="synonym">Mertensiothuria leucospilota</name>
    <dbReference type="NCBI Taxonomy" id="206669"/>
    <lineage>
        <taxon>Eukaryota</taxon>
        <taxon>Metazoa</taxon>
        <taxon>Echinodermata</taxon>
        <taxon>Eleutherozoa</taxon>
        <taxon>Echinozoa</taxon>
        <taxon>Holothuroidea</taxon>
        <taxon>Aspidochirotacea</taxon>
        <taxon>Aspidochirotida</taxon>
        <taxon>Holothuriidae</taxon>
        <taxon>Holothuria</taxon>
    </lineage>
</organism>
<feature type="disulfide bond" evidence="12">
    <location>
        <begin position="901"/>
        <end position="913"/>
    </location>
</feature>
<feature type="domain" description="Laminin EGF-like" evidence="14">
    <location>
        <begin position="426"/>
        <end position="481"/>
    </location>
</feature>
<evidence type="ECO:0000313" key="18">
    <source>
        <dbReference type="EMBL" id="KAJ8038876.1"/>
    </source>
</evidence>
<comment type="caution">
    <text evidence="18">The sequence shown here is derived from an EMBL/GenBank/DDBJ whole genome shotgun (WGS) entry which is preliminary data.</text>
</comment>
<dbReference type="InterPro" id="IPR002049">
    <property type="entry name" value="LE_dom"/>
</dbReference>
<dbReference type="Gene3D" id="2.170.300.10">
    <property type="entry name" value="Tie2 ligand-binding domain superfamily"/>
    <property type="match status" value="1"/>
</dbReference>
<keyword evidence="5" id="KW-0677">Repeat</keyword>
<dbReference type="InterPro" id="IPR008211">
    <property type="entry name" value="Laminin_N"/>
</dbReference>
<keyword evidence="19" id="KW-1185">Reference proteome</keyword>
<keyword evidence="6" id="KW-0084">Basement membrane</keyword>
<dbReference type="GO" id="GO:0009887">
    <property type="term" value="P:animal organ morphogenesis"/>
    <property type="evidence" value="ECO:0007669"/>
    <property type="project" value="TreeGrafter"/>
</dbReference>
<dbReference type="InterPro" id="IPR000742">
    <property type="entry name" value="EGF"/>
</dbReference>
<feature type="disulfide bond" evidence="12">
    <location>
        <begin position="921"/>
        <end position="930"/>
    </location>
</feature>
<feature type="disulfide bond" evidence="12">
    <location>
        <begin position="455"/>
        <end position="464"/>
    </location>
</feature>
<feature type="domain" description="Laminin EGF-like" evidence="14">
    <location>
        <begin position="901"/>
        <end position="947"/>
    </location>
</feature>
<dbReference type="PANTHER" id="PTHR10574:SF440">
    <property type="entry name" value="LAMININ EGF-LIKE DOMAIN-CONTAINING PROTEIN"/>
    <property type="match status" value="1"/>
</dbReference>
<evidence type="ECO:0000256" key="10">
    <source>
        <dbReference type="ARBA" id="ARBA00023180"/>
    </source>
</evidence>
<dbReference type="Pfam" id="PF00052">
    <property type="entry name" value="Laminin_B"/>
    <property type="match status" value="1"/>
</dbReference>
<evidence type="ECO:0000256" key="13">
    <source>
        <dbReference type="SAM" id="Coils"/>
    </source>
</evidence>
<evidence type="ECO:0000256" key="1">
    <source>
        <dbReference type="ARBA" id="ARBA00004302"/>
    </source>
</evidence>
<comment type="caution">
    <text evidence="12">Lacks conserved residue(s) required for the propagation of feature annotation.</text>
</comment>
<evidence type="ECO:0000256" key="11">
    <source>
        <dbReference type="ARBA" id="ARBA00023292"/>
    </source>
</evidence>
<feature type="domain" description="Laminin EGF-like" evidence="14">
    <location>
        <begin position="948"/>
        <end position="998"/>
    </location>
</feature>
<dbReference type="PROSITE" id="PS51117">
    <property type="entry name" value="LAMININ_NTER"/>
    <property type="match status" value="1"/>
</dbReference>
<dbReference type="PRINTS" id="PR00011">
    <property type="entry name" value="EGFLAMININ"/>
</dbReference>
<dbReference type="InterPro" id="IPR000034">
    <property type="entry name" value="Laminin_IV"/>
</dbReference>
<dbReference type="SMART" id="SM00136">
    <property type="entry name" value="LamNT"/>
    <property type="match status" value="1"/>
</dbReference>
<gene>
    <name evidence="18" type="ORF">HOLleu_16431</name>
</gene>
<dbReference type="CDD" id="cd00055">
    <property type="entry name" value="EGF_Lam"/>
    <property type="match status" value="11"/>
</dbReference>
<dbReference type="PROSITE" id="PS00022">
    <property type="entry name" value="EGF_1"/>
    <property type="match status" value="1"/>
</dbReference>